<reference evidence="1" key="1">
    <citation type="submission" date="2022-10" db="EMBL/GenBank/DDBJ databases">
        <title>Rhodococcus ferula Z13 complete genome.</title>
        <authorList>
            <person name="Long X."/>
            <person name="Zang M."/>
        </authorList>
    </citation>
    <scope>NUCLEOTIDE SEQUENCE</scope>
    <source>
        <strain evidence="1">Z13</strain>
    </source>
</reference>
<gene>
    <name evidence="1" type="ORF">OED52_02060</name>
</gene>
<dbReference type="EMBL" id="CP107551">
    <property type="protein sequence ID" value="UYP19382.1"/>
    <property type="molecule type" value="Genomic_DNA"/>
</dbReference>
<keyword evidence="2" id="KW-1185">Reference proteome</keyword>
<accession>A0ACD4DH52</accession>
<sequence length="438" mass="48674">MSLSSLPVRTPSTARLHDRSDRLTPQPILGEGAPRLAMSFLAGDSVRPTLAQALSFAKFANMCDPVADDLVAAMRRGDRRRIRAQFEQALEHGIETVDDPAPEVAAFIAALDDVPYWVDYDKLDLAARAIARMPLSTLMAFTTALAFPASYVSPRVNDVLLRGGDLEKRAAARIVETVAWSMDCTAPGGMERFGAGTRNTARVRLVHAFIRAGIDQVDDWNVDTHGRPVNQLHYCVTMIPIAGVALAVMAAGHWYSRRERDAIVHLYRYVAHTMGVTAELQVTSLDELLRLIWLATWSEVDPDESSRILTDAALKAVPRIYGVDGPGFANRLRSWGYYHFHADLARLALGPGYSDAVGIPRLSPMAALYPLWFARNLVRDRLSVAVPGGARRAARRGHTERMRGIAEVKRRLQTRPYERDEAVQTIKERDRELRTRSA</sequence>
<proteinExistence type="predicted"/>
<name>A0ACD4DH52_9NOCA</name>
<dbReference type="Proteomes" id="UP001156484">
    <property type="component" value="Chromosome"/>
</dbReference>
<evidence type="ECO:0000313" key="2">
    <source>
        <dbReference type="Proteomes" id="UP001156484"/>
    </source>
</evidence>
<organism evidence="1 2">
    <name type="scientific">Rhodococcus sacchari</name>
    <dbReference type="NCBI Taxonomy" id="2962047"/>
    <lineage>
        <taxon>Bacteria</taxon>
        <taxon>Bacillati</taxon>
        <taxon>Actinomycetota</taxon>
        <taxon>Actinomycetes</taxon>
        <taxon>Mycobacteriales</taxon>
        <taxon>Nocardiaceae</taxon>
        <taxon>Rhodococcus</taxon>
    </lineage>
</organism>
<evidence type="ECO:0000313" key="1">
    <source>
        <dbReference type="EMBL" id="UYP19382.1"/>
    </source>
</evidence>
<protein>
    <submittedName>
        <fullName evidence="1">DUF2236 domain-containing protein</fullName>
    </submittedName>
</protein>